<keyword evidence="3" id="KW-1185">Reference proteome</keyword>
<name>A0A392MS06_9FABA</name>
<reference evidence="2 3" key="1">
    <citation type="journal article" date="2018" name="Front. Plant Sci.">
        <title>Red Clover (Trifolium pratense) and Zigzag Clover (T. medium) - A Picture of Genomic Similarities and Differences.</title>
        <authorList>
            <person name="Dluhosova J."/>
            <person name="Istvanek J."/>
            <person name="Nedelnik J."/>
            <person name="Repkova J."/>
        </authorList>
    </citation>
    <scope>NUCLEOTIDE SEQUENCE [LARGE SCALE GENOMIC DNA]</scope>
    <source>
        <strain evidence="3">cv. 10/8</strain>
        <tissue evidence="2">Leaf</tissue>
    </source>
</reference>
<evidence type="ECO:0000256" key="1">
    <source>
        <dbReference type="SAM" id="MobiDB-lite"/>
    </source>
</evidence>
<accession>A0A392MS06</accession>
<proteinExistence type="predicted"/>
<evidence type="ECO:0000313" key="2">
    <source>
        <dbReference type="EMBL" id="MCH90297.1"/>
    </source>
</evidence>
<protein>
    <submittedName>
        <fullName evidence="2">Uncharacterized protein</fullName>
    </submittedName>
</protein>
<dbReference type="AlphaFoldDB" id="A0A392MS06"/>
<dbReference type="EMBL" id="LXQA010018017">
    <property type="protein sequence ID" value="MCH90297.1"/>
    <property type="molecule type" value="Genomic_DNA"/>
</dbReference>
<feature type="region of interest" description="Disordered" evidence="1">
    <location>
        <begin position="55"/>
        <end position="82"/>
    </location>
</feature>
<dbReference type="Proteomes" id="UP000265520">
    <property type="component" value="Unassembled WGS sequence"/>
</dbReference>
<organism evidence="2 3">
    <name type="scientific">Trifolium medium</name>
    <dbReference type="NCBI Taxonomy" id="97028"/>
    <lineage>
        <taxon>Eukaryota</taxon>
        <taxon>Viridiplantae</taxon>
        <taxon>Streptophyta</taxon>
        <taxon>Embryophyta</taxon>
        <taxon>Tracheophyta</taxon>
        <taxon>Spermatophyta</taxon>
        <taxon>Magnoliopsida</taxon>
        <taxon>eudicotyledons</taxon>
        <taxon>Gunneridae</taxon>
        <taxon>Pentapetalae</taxon>
        <taxon>rosids</taxon>
        <taxon>fabids</taxon>
        <taxon>Fabales</taxon>
        <taxon>Fabaceae</taxon>
        <taxon>Papilionoideae</taxon>
        <taxon>50 kb inversion clade</taxon>
        <taxon>NPAAA clade</taxon>
        <taxon>Hologalegina</taxon>
        <taxon>IRL clade</taxon>
        <taxon>Trifolieae</taxon>
        <taxon>Trifolium</taxon>
    </lineage>
</organism>
<evidence type="ECO:0000313" key="3">
    <source>
        <dbReference type="Proteomes" id="UP000265520"/>
    </source>
</evidence>
<sequence>NYWSNKRLQHPGSAHSEAYVPIGTASESALLLPESDLIASELLISVMSSKSRLSRFPSSWHHHSPQSRNPSPPVFRSPENPSPQFVLMTRSCHAQPRLEALAVN</sequence>
<comment type="caution">
    <text evidence="2">The sequence shown here is derived from an EMBL/GenBank/DDBJ whole genome shotgun (WGS) entry which is preliminary data.</text>
</comment>
<feature type="non-terminal residue" evidence="2">
    <location>
        <position position="1"/>
    </location>
</feature>
<gene>
    <name evidence="2" type="ORF">A2U01_0011210</name>
</gene>